<dbReference type="GeneID" id="94826240"/>
<dbReference type="Gene3D" id="1.25.10.10">
    <property type="entry name" value="Leucine-rich Repeat Variant"/>
    <property type="match status" value="1"/>
</dbReference>
<name>A0A1J4KK72_9EUKA</name>
<evidence type="ECO:0000256" key="1">
    <source>
        <dbReference type="SAM" id="MobiDB-lite"/>
    </source>
</evidence>
<feature type="region of interest" description="Disordered" evidence="1">
    <location>
        <begin position="496"/>
        <end position="560"/>
    </location>
</feature>
<feature type="compositionally biased region" description="Low complexity" evidence="1">
    <location>
        <begin position="496"/>
        <end position="516"/>
    </location>
</feature>
<dbReference type="EMBL" id="MLAK01000582">
    <property type="protein sequence ID" value="OHT11627.1"/>
    <property type="molecule type" value="Genomic_DNA"/>
</dbReference>
<dbReference type="GO" id="GO:0007165">
    <property type="term" value="P:signal transduction"/>
    <property type="evidence" value="ECO:0007669"/>
    <property type="project" value="InterPro"/>
</dbReference>
<evidence type="ECO:0000313" key="3">
    <source>
        <dbReference type="Proteomes" id="UP000179807"/>
    </source>
</evidence>
<dbReference type="PANTHER" id="PTHR10257">
    <property type="entry name" value="SERINE/THREONINE PROTEIN PHOSPHATASE 2A PP2A REGULATORY SUBUNIT B"/>
    <property type="match status" value="1"/>
</dbReference>
<dbReference type="SUPFAM" id="SSF48371">
    <property type="entry name" value="ARM repeat"/>
    <property type="match status" value="1"/>
</dbReference>
<accession>A0A1J4KK72</accession>
<organism evidence="2 3">
    <name type="scientific">Tritrichomonas foetus</name>
    <dbReference type="NCBI Taxonomy" id="1144522"/>
    <lineage>
        <taxon>Eukaryota</taxon>
        <taxon>Metamonada</taxon>
        <taxon>Parabasalia</taxon>
        <taxon>Tritrichomonadida</taxon>
        <taxon>Tritrichomonadidae</taxon>
        <taxon>Tritrichomonas</taxon>
    </lineage>
</organism>
<reference evidence="2" key="1">
    <citation type="submission" date="2016-10" db="EMBL/GenBank/DDBJ databases">
        <authorList>
            <person name="Benchimol M."/>
            <person name="Almeida L.G."/>
            <person name="Vasconcelos A.T."/>
            <person name="Perreira-Neves A."/>
            <person name="Rosa I.A."/>
            <person name="Tasca T."/>
            <person name="Bogo M.R."/>
            <person name="de Souza W."/>
        </authorList>
    </citation>
    <scope>NUCLEOTIDE SEQUENCE [LARGE SCALE GENOMIC DNA]</scope>
    <source>
        <strain evidence="2">K</strain>
    </source>
</reference>
<dbReference type="GO" id="GO:0019888">
    <property type="term" value="F:protein phosphatase regulator activity"/>
    <property type="evidence" value="ECO:0007669"/>
    <property type="project" value="InterPro"/>
</dbReference>
<evidence type="ECO:0000313" key="2">
    <source>
        <dbReference type="EMBL" id="OHT11627.1"/>
    </source>
</evidence>
<evidence type="ECO:0008006" key="4">
    <source>
        <dbReference type="Google" id="ProtNLM"/>
    </source>
</evidence>
<dbReference type="InterPro" id="IPR002554">
    <property type="entry name" value="PP2A_B56"/>
</dbReference>
<dbReference type="RefSeq" id="XP_068364763.1">
    <property type="nucleotide sequence ID" value="XM_068491536.1"/>
</dbReference>
<dbReference type="Pfam" id="PF01603">
    <property type="entry name" value="B56"/>
    <property type="match status" value="1"/>
</dbReference>
<comment type="caution">
    <text evidence="2">The sequence shown here is derived from an EMBL/GenBank/DDBJ whole genome shotgun (WGS) entry which is preliminary data.</text>
</comment>
<proteinExistence type="predicted"/>
<keyword evidence="3" id="KW-1185">Reference proteome</keyword>
<gene>
    <name evidence="2" type="ORF">TRFO_03819</name>
</gene>
<dbReference type="VEuPathDB" id="TrichDB:TRFO_03819"/>
<sequence length="560" mass="65334">MRKMIRPSKQNKKPKTIAAKKYKCASCTDSNIKKFFAGQSKPKSKSVPNSQSSSSTSFNYHIPAAYIKKDKIDNITTNKTQLFCAPRNLESSKLIEKTSPFDKCKPSEFPAAFTAKCRVCCGFCNFKDDRQDMKLKQIKHDTLQQLFYALTTPEISRHLTITCTNALFHMICVNIFRHISFIKFDAMIENAADKEWIHLDEIYNIFEYILTTKLINMTTIQMKTYIKQLFRIVLSPDVREQRAVCNCLSAFLKSYPDSKSYITMKAMLLIISSQEDPIYQQCLPSFLNFYVRNFSNLKPTNLQQFFRNYILPLSLSSLFPLFHSSYLDLVEVFLMRDPMMVNEYINYLIKHWPVANAQKQTSFLNAFHKVVHHFAQQISQKSTIQLYKVISNCFSDFTADVSQEALYMVQDENMATLLWDKGNEIASDVLDTLFNVANSHWIGATRTFAKESYDYLQKRKQNMPENLMKQTKTEIEIARNRNEMWTFIRNMAKNNYNRNNSCRNSRTSSNNSNNCSKQKNKLRDENNPNNFFIPQCPIKPPEQPRNRPFRTFKKNPHVSV</sequence>
<dbReference type="AlphaFoldDB" id="A0A1J4KK72"/>
<protein>
    <recommendedName>
        <fullName evidence="4">Phosphoprotein phosphatase</fullName>
    </recommendedName>
</protein>
<dbReference type="PANTHER" id="PTHR10257:SF3">
    <property type="entry name" value="SERINE_THREONINE-PROTEIN PHOSPHATASE 2A 56 KDA REGULATORY SUBUNIT GAMMA ISOFORM"/>
    <property type="match status" value="1"/>
</dbReference>
<dbReference type="Proteomes" id="UP000179807">
    <property type="component" value="Unassembled WGS sequence"/>
</dbReference>
<feature type="compositionally biased region" description="Basic residues" evidence="1">
    <location>
        <begin position="547"/>
        <end position="560"/>
    </location>
</feature>
<dbReference type="InterPro" id="IPR016024">
    <property type="entry name" value="ARM-type_fold"/>
</dbReference>
<dbReference type="GO" id="GO:0000159">
    <property type="term" value="C:protein phosphatase type 2A complex"/>
    <property type="evidence" value="ECO:0007669"/>
    <property type="project" value="InterPro"/>
</dbReference>
<dbReference type="InterPro" id="IPR011989">
    <property type="entry name" value="ARM-like"/>
</dbReference>